<feature type="transmembrane region" description="Helical" evidence="7">
    <location>
        <begin position="748"/>
        <end position="767"/>
    </location>
</feature>
<feature type="domain" description="MacB-like periplasmic core" evidence="9">
    <location>
        <begin position="493"/>
        <end position="651"/>
    </location>
</feature>
<keyword evidence="5 7" id="KW-0472">Membrane</keyword>
<evidence type="ECO:0000256" key="5">
    <source>
        <dbReference type="ARBA" id="ARBA00023136"/>
    </source>
</evidence>
<dbReference type="GO" id="GO:0022857">
    <property type="term" value="F:transmembrane transporter activity"/>
    <property type="evidence" value="ECO:0007669"/>
    <property type="project" value="TreeGrafter"/>
</dbReference>
<feature type="domain" description="ABC3 transporter permease C-terminal" evidence="8">
    <location>
        <begin position="696"/>
        <end position="807"/>
    </location>
</feature>
<evidence type="ECO:0000256" key="3">
    <source>
        <dbReference type="ARBA" id="ARBA00022692"/>
    </source>
</evidence>
<evidence type="ECO:0000259" key="8">
    <source>
        <dbReference type="Pfam" id="PF02687"/>
    </source>
</evidence>
<dbReference type="AlphaFoldDB" id="A0A841JV20"/>
<dbReference type="InterPro" id="IPR025857">
    <property type="entry name" value="MacB_PCD"/>
</dbReference>
<dbReference type="PANTHER" id="PTHR30572">
    <property type="entry name" value="MEMBRANE COMPONENT OF TRANSPORTER-RELATED"/>
    <property type="match status" value="1"/>
</dbReference>
<dbReference type="InterPro" id="IPR017800">
    <property type="entry name" value="ADOP"/>
</dbReference>
<keyword evidence="11" id="KW-1185">Reference proteome</keyword>
<dbReference type="GO" id="GO:0005886">
    <property type="term" value="C:plasma membrane"/>
    <property type="evidence" value="ECO:0007669"/>
    <property type="project" value="UniProtKB-SubCell"/>
</dbReference>
<evidence type="ECO:0000256" key="2">
    <source>
        <dbReference type="ARBA" id="ARBA00022475"/>
    </source>
</evidence>
<dbReference type="Pfam" id="PF02687">
    <property type="entry name" value="FtsX"/>
    <property type="match status" value="2"/>
</dbReference>
<feature type="domain" description="ABC3 transporter permease C-terminal" evidence="8">
    <location>
        <begin position="277"/>
        <end position="394"/>
    </location>
</feature>
<feature type="domain" description="MacB-like periplasmic core" evidence="9">
    <location>
        <begin position="22"/>
        <end position="231"/>
    </location>
</feature>
<feature type="transmembrane region" description="Helical" evidence="7">
    <location>
        <begin position="21"/>
        <end position="47"/>
    </location>
</feature>
<dbReference type="Pfam" id="PF12704">
    <property type="entry name" value="MacB_PCD"/>
    <property type="match status" value="2"/>
</dbReference>
<dbReference type="NCBIfam" id="TIGR03434">
    <property type="entry name" value="ADOP"/>
    <property type="match status" value="1"/>
</dbReference>
<dbReference type="OrthoDB" id="108200at2"/>
<gene>
    <name evidence="10" type="ORF">HNQ77_000216</name>
</gene>
<feature type="transmembrane region" description="Helical" evidence="7">
    <location>
        <begin position="689"/>
        <end position="718"/>
    </location>
</feature>
<evidence type="ECO:0000256" key="6">
    <source>
        <dbReference type="ARBA" id="ARBA00038076"/>
    </source>
</evidence>
<feature type="transmembrane region" description="Helical" evidence="7">
    <location>
        <begin position="364"/>
        <end position="396"/>
    </location>
</feature>
<feature type="transmembrane region" description="Helical" evidence="7">
    <location>
        <begin position="417"/>
        <end position="442"/>
    </location>
</feature>
<dbReference type="InterPro" id="IPR050250">
    <property type="entry name" value="Macrolide_Exporter_MacB"/>
</dbReference>
<dbReference type="Proteomes" id="UP000538666">
    <property type="component" value="Unassembled WGS sequence"/>
</dbReference>
<evidence type="ECO:0000256" key="4">
    <source>
        <dbReference type="ARBA" id="ARBA00022989"/>
    </source>
</evidence>
<comment type="subcellular location">
    <subcellularLocation>
        <location evidence="1">Cell membrane</location>
        <topology evidence="1">Multi-pass membrane protein</topology>
    </subcellularLocation>
</comment>
<comment type="similarity">
    <text evidence="6">Belongs to the ABC-4 integral membrane protein family.</text>
</comment>
<evidence type="ECO:0000313" key="11">
    <source>
        <dbReference type="Proteomes" id="UP000538666"/>
    </source>
</evidence>
<dbReference type="InterPro" id="IPR003838">
    <property type="entry name" value="ABC3_permease_C"/>
</dbReference>
<keyword evidence="3 7" id="KW-0812">Transmembrane</keyword>
<feature type="transmembrane region" description="Helical" evidence="7">
    <location>
        <begin position="317"/>
        <end position="344"/>
    </location>
</feature>
<feature type="transmembrane region" description="Helical" evidence="7">
    <location>
        <begin position="779"/>
        <end position="801"/>
    </location>
</feature>
<organism evidence="10 11">
    <name type="scientific">Silvibacterium bohemicum</name>
    <dbReference type="NCBI Taxonomy" id="1577686"/>
    <lineage>
        <taxon>Bacteria</taxon>
        <taxon>Pseudomonadati</taxon>
        <taxon>Acidobacteriota</taxon>
        <taxon>Terriglobia</taxon>
        <taxon>Terriglobales</taxon>
        <taxon>Acidobacteriaceae</taxon>
        <taxon>Silvibacterium</taxon>
    </lineage>
</organism>
<evidence type="ECO:0000256" key="7">
    <source>
        <dbReference type="SAM" id="Phobius"/>
    </source>
</evidence>
<evidence type="ECO:0000313" key="10">
    <source>
        <dbReference type="EMBL" id="MBB6142278.1"/>
    </source>
</evidence>
<name>A0A841JV20_9BACT</name>
<sequence length="816" mass="87645">MIKLWRDMRFGLRMLARNKGFTAIAILALALGIGPNVAIFSIVWATFLSPLPYPHSDQLVVAWKHYRGQRNGVPAEIYAEYAAQSHSFQILGFTSWTTLHFTGADHSVEEVAGRANTPGSITKLLGLPMALGRDFLPGEGTPGNDHVVLLTHSLWETHFHADPSILGKPILIEDQPYTVVGVIPAGPLDRIPGTQFTVPMSPQPGVTSNEWGDIIGRLSPGVTREQAQAELSIIDHRVEERRHGATEAKNWSMSVEPLHNDWLDHKLERNLWLLLAAVGLVLLIACANVANLLLARGAARQQELALRSALGATRRQIFAQLLTESLTLSILGGAIGLGLGWGIMKLSMAILPLVRQTAEAVVQVDVPVLCFAIGLSVLGGILFGCAPAWQAAGVNLSETLKQGSRSISGRDRNHTQGILVTAEFALALTLLAGAGMALHSFWNLSRIDLGITPEHVLTADLQRRSISRNQRDATPPPEEIIARQRALIDKLGSIPGVENAVLATNMPLRGFDSFPFAVAGHPADPQHPPVADLQAVTPGFFATFGIRLLRGRFLNDSDVQSAPLAVIVNESFVRRYLGGMDPLQQRLLIALPGSGENHPGAIVPFEIVGIYHDVLDNNHLTGATQPAIYVSMWQVPVPYFSIAVRTALDPGSVSSGMRAAVAQAEPNTTVADLQTMNEVVESQLTSDRFGMVLFGSFAGIALLLAALGIYGVMSFAVAQRTHEMGLRMALGAQKSDVVAMVVRGGIRLALPGMALGLIGAFALGQLMHSTLYGVGSVDFLSTLLVAALLLAVAVFACWLPARRSAQVDPMIALREQ</sequence>
<reference evidence="10 11" key="1">
    <citation type="submission" date="2020-08" db="EMBL/GenBank/DDBJ databases">
        <title>Genomic Encyclopedia of Type Strains, Phase IV (KMG-IV): sequencing the most valuable type-strain genomes for metagenomic binning, comparative biology and taxonomic classification.</title>
        <authorList>
            <person name="Goeker M."/>
        </authorList>
    </citation>
    <scope>NUCLEOTIDE SEQUENCE [LARGE SCALE GENOMIC DNA]</scope>
    <source>
        <strain evidence="10 11">DSM 103733</strain>
    </source>
</reference>
<feature type="transmembrane region" description="Helical" evidence="7">
    <location>
        <begin position="271"/>
        <end position="296"/>
    </location>
</feature>
<evidence type="ECO:0000259" key="9">
    <source>
        <dbReference type="Pfam" id="PF12704"/>
    </source>
</evidence>
<dbReference type="PANTHER" id="PTHR30572:SF4">
    <property type="entry name" value="ABC TRANSPORTER PERMEASE YTRF"/>
    <property type="match status" value="1"/>
</dbReference>
<dbReference type="RefSeq" id="WP_050057528.1">
    <property type="nucleotide sequence ID" value="NZ_JACHEK010000001.1"/>
</dbReference>
<protein>
    <submittedName>
        <fullName evidence="10">Putative ABC transport system permease protein</fullName>
    </submittedName>
</protein>
<keyword evidence="2" id="KW-1003">Cell membrane</keyword>
<evidence type="ECO:0000256" key="1">
    <source>
        <dbReference type="ARBA" id="ARBA00004651"/>
    </source>
</evidence>
<dbReference type="EMBL" id="JACHEK010000001">
    <property type="protein sequence ID" value="MBB6142278.1"/>
    <property type="molecule type" value="Genomic_DNA"/>
</dbReference>
<keyword evidence="4 7" id="KW-1133">Transmembrane helix</keyword>
<proteinExistence type="inferred from homology"/>
<comment type="caution">
    <text evidence="10">The sequence shown here is derived from an EMBL/GenBank/DDBJ whole genome shotgun (WGS) entry which is preliminary data.</text>
</comment>
<accession>A0A841JV20</accession>